<dbReference type="Pfam" id="PF13520">
    <property type="entry name" value="AA_permease_2"/>
    <property type="match status" value="1"/>
</dbReference>
<dbReference type="GO" id="GO:0015171">
    <property type="term" value="F:amino acid transmembrane transporter activity"/>
    <property type="evidence" value="ECO:0007669"/>
    <property type="project" value="TreeGrafter"/>
</dbReference>
<evidence type="ECO:0000256" key="5">
    <source>
        <dbReference type="ARBA" id="ARBA00023136"/>
    </source>
</evidence>
<comment type="caution">
    <text evidence="7">The sequence shown here is derived from an EMBL/GenBank/DDBJ whole genome shotgun (WGS) entry which is preliminary data.</text>
</comment>
<evidence type="ECO:0000256" key="1">
    <source>
        <dbReference type="ARBA" id="ARBA00004141"/>
    </source>
</evidence>
<keyword evidence="4 6" id="KW-1133">Transmembrane helix</keyword>
<gene>
    <name evidence="7" type="ORF">H7U08_31480</name>
</gene>
<comment type="subcellular location">
    <subcellularLocation>
        <location evidence="1">Membrane</location>
        <topology evidence="1">Multi-pass membrane protein</topology>
    </subcellularLocation>
</comment>
<keyword evidence="2" id="KW-0813">Transport</keyword>
<evidence type="ECO:0000313" key="8">
    <source>
        <dbReference type="Proteomes" id="UP001197806"/>
    </source>
</evidence>
<proteinExistence type="predicted"/>
<feature type="transmembrane region" description="Helical" evidence="6">
    <location>
        <begin position="63"/>
        <end position="84"/>
    </location>
</feature>
<protein>
    <submittedName>
        <fullName evidence="7">Amino acid permease</fullName>
    </submittedName>
</protein>
<feature type="non-terminal residue" evidence="7">
    <location>
        <position position="1"/>
    </location>
</feature>
<feature type="transmembrane region" description="Helical" evidence="6">
    <location>
        <begin position="90"/>
        <end position="109"/>
    </location>
</feature>
<keyword evidence="3 6" id="KW-0812">Transmembrane</keyword>
<feature type="transmembrane region" description="Helical" evidence="6">
    <location>
        <begin position="121"/>
        <end position="141"/>
    </location>
</feature>
<dbReference type="Proteomes" id="UP001197806">
    <property type="component" value="Unassembled WGS sequence"/>
</dbReference>
<dbReference type="Gene3D" id="1.20.1740.10">
    <property type="entry name" value="Amino acid/polyamine transporter I"/>
    <property type="match status" value="1"/>
</dbReference>
<feature type="transmembrane region" description="Helical" evidence="6">
    <location>
        <begin position="147"/>
        <end position="165"/>
    </location>
</feature>
<dbReference type="GO" id="GO:0016020">
    <property type="term" value="C:membrane"/>
    <property type="evidence" value="ECO:0007669"/>
    <property type="project" value="UniProtKB-SubCell"/>
</dbReference>
<dbReference type="EMBL" id="JACLPZ010000086">
    <property type="protein sequence ID" value="MBY0040990.1"/>
    <property type="molecule type" value="Genomic_DNA"/>
</dbReference>
<dbReference type="AlphaFoldDB" id="A0AAW4R616"/>
<organism evidence="7 8">
    <name type="scientific">Bacillus cereus</name>
    <dbReference type="NCBI Taxonomy" id="1396"/>
    <lineage>
        <taxon>Bacteria</taxon>
        <taxon>Bacillati</taxon>
        <taxon>Bacillota</taxon>
        <taxon>Bacilli</taxon>
        <taxon>Bacillales</taxon>
        <taxon>Bacillaceae</taxon>
        <taxon>Bacillus</taxon>
        <taxon>Bacillus cereus group</taxon>
    </lineage>
</organism>
<evidence type="ECO:0000313" key="7">
    <source>
        <dbReference type="EMBL" id="MBY0040990.1"/>
    </source>
</evidence>
<dbReference type="PANTHER" id="PTHR43243">
    <property type="entry name" value="INNER MEMBRANE TRANSPORTER YGJI-RELATED"/>
    <property type="match status" value="1"/>
</dbReference>
<dbReference type="RefSeq" id="WP_221826797.1">
    <property type="nucleotide sequence ID" value="NZ_JACLPZ010000086.1"/>
</dbReference>
<dbReference type="InterPro" id="IPR002293">
    <property type="entry name" value="AA/rel_permease1"/>
</dbReference>
<dbReference type="PANTHER" id="PTHR43243:SF4">
    <property type="entry name" value="CATIONIC AMINO ACID TRANSPORTER 4"/>
    <property type="match status" value="1"/>
</dbReference>
<evidence type="ECO:0000256" key="4">
    <source>
        <dbReference type="ARBA" id="ARBA00022989"/>
    </source>
</evidence>
<accession>A0AAW4R616</accession>
<name>A0AAW4R616_BACCE</name>
<sequence>AMAYVLEVVGQDKVAGVIAVGAVIGIMAVIFAYIYATTRVFFAMSRDGLLPKSFAKINKKTEAPVFSTWLTGIGSALIAGFIDLKELSNLANIGALLTFAMVGVSVIILRKTHPNLKRGFVVPLVPTLPIISIACCLFLMFNLPLITWIYFGIWLAIGVVVYFVYSKKHSHLTKEKTQS</sequence>
<keyword evidence="5 6" id="KW-0472">Membrane</keyword>
<feature type="transmembrane region" description="Helical" evidence="6">
    <location>
        <begin position="14"/>
        <end position="42"/>
    </location>
</feature>
<evidence type="ECO:0000256" key="3">
    <source>
        <dbReference type="ARBA" id="ARBA00022692"/>
    </source>
</evidence>
<evidence type="ECO:0000256" key="6">
    <source>
        <dbReference type="SAM" id="Phobius"/>
    </source>
</evidence>
<reference evidence="7" key="1">
    <citation type="submission" date="2020-08" db="EMBL/GenBank/DDBJ databases">
        <title>Fungal Genomes of the International Space Station.</title>
        <authorList>
            <person name="Seuylemezian A."/>
            <person name="Singh N.K."/>
            <person name="Wood J."/>
            <person name="Venkateswaran K."/>
        </authorList>
    </citation>
    <scope>NUCLEOTIDE SEQUENCE</scope>
    <source>
        <strain evidence="7">I2-B2</strain>
    </source>
</reference>
<evidence type="ECO:0000256" key="2">
    <source>
        <dbReference type="ARBA" id="ARBA00022448"/>
    </source>
</evidence>